<accession>A0A1H7JMQ5</accession>
<proteinExistence type="predicted"/>
<reference evidence="1 2" key="1">
    <citation type="submission" date="2016-10" db="EMBL/GenBank/DDBJ databases">
        <authorList>
            <person name="de Groot N.N."/>
        </authorList>
    </citation>
    <scope>NUCLEOTIDE SEQUENCE [LARGE SCALE GENOMIC DNA]</scope>
    <source>
        <strain evidence="1 2">DSM 25232</strain>
    </source>
</reference>
<dbReference type="OrthoDB" id="1163859at2"/>
<dbReference type="AlphaFoldDB" id="A0A1H7JMQ5"/>
<gene>
    <name evidence="1" type="ORF">SAMN04487910_1025</name>
</gene>
<dbReference type="EMBL" id="FOAB01000002">
    <property type="protein sequence ID" value="SEK75210.1"/>
    <property type="molecule type" value="Genomic_DNA"/>
</dbReference>
<keyword evidence="2" id="KW-1185">Reference proteome</keyword>
<protein>
    <submittedName>
        <fullName evidence="1">Uncharacterized protein</fullName>
    </submittedName>
</protein>
<evidence type="ECO:0000313" key="1">
    <source>
        <dbReference type="EMBL" id="SEK75210.1"/>
    </source>
</evidence>
<organism evidence="1 2">
    <name type="scientific">Aquimarina amphilecti</name>
    <dbReference type="NCBI Taxonomy" id="1038014"/>
    <lineage>
        <taxon>Bacteria</taxon>
        <taxon>Pseudomonadati</taxon>
        <taxon>Bacteroidota</taxon>
        <taxon>Flavobacteriia</taxon>
        <taxon>Flavobacteriales</taxon>
        <taxon>Flavobacteriaceae</taxon>
        <taxon>Aquimarina</taxon>
    </lineage>
</organism>
<dbReference type="RefSeq" id="WP_091406341.1">
    <property type="nucleotide sequence ID" value="NZ_FOAB01000002.1"/>
</dbReference>
<dbReference type="STRING" id="1038014.SAMN04487910_1025"/>
<name>A0A1H7JMQ5_AQUAM</name>
<evidence type="ECO:0000313" key="2">
    <source>
        <dbReference type="Proteomes" id="UP000198521"/>
    </source>
</evidence>
<sequence length="70" mass="7674">MLKKILNIDNSKKLSKTEQQSIQGGGFPFFDECCACVFRPGNSPFPIFITQSCSDPCPTDGSTEYEDTGC</sequence>
<dbReference type="Proteomes" id="UP000198521">
    <property type="component" value="Unassembled WGS sequence"/>
</dbReference>